<evidence type="ECO:0000313" key="2">
    <source>
        <dbReference type="Proteomes" id="UP000821845"/>
    </source>
</evidence>
<dbReference type="EMBL" id="CM023484">
    <property type="protein sequence ID" value="KAH6934507.1"/>
    <property type="molecule type" value="Genomic_DNA"/>
</dbReference>
<sequence length="137" mass="15353">MKTTCFKEQYGNITDERLKVKLNGKKTVGENIADNGGIHQAYHAYRAWAKKHKVQSLPGLQNFTADQLFFISVAMSKRAFEQHGGVLKGVQMSQRFPNVQQKKMCTVVSPKTTDQSNGHGTPRHVTTLPPEAPRCVR</sequence>
<reference evidence="1" key="1">
    <citation type="submission" date="2020-05" db="EMBL/GenBank/DDBJ databases">
        <title>Large-scale comparative analyses of tick genomes elucidate their genetic diversity and vector capacities.</title>
        <authorList>
            <person name="Jia N."/>
            <person name="Wang J."/>
            <person name="Shi W."/>
            <person name="Du L."/>
            <person name="Sun Y."/>
            <person name="Zhan W."/>
            <person name="Jiang J."/>
            <person name="Wang Q."/>
            <person name="Zhang B."/>
            <person name="Ji P."/>
            <person name="Sakyi L.B."/>
            <person name="Cui X."/>
            <person name="Yuan T."/>
            <person name="Jiang B."/>
            <person name="Yang W."/>
            <person name="Lam T.T.-Y."/>
            <person name="Chang Q."/>
            <person name="Ding S."/>
            <person name="Wang X."/>
            <person name="Zhu J."/>
            <person name="Ruan X."/>
            <person name="Zhao L."/>
            <person name="Wei J."/>
            <person name="Que T."/>
            <person name="Du C."/>
            <person name="Cheng J."/>
            <person name="Dai P."/>
            <person name="Han X."/>
            <person name="Huang E."/>
            <person name="Gao Y."/>
            <person name="Liu J."/>
            <person name="Shao H."/>
            <person name="Ye R."/>
            <person name="Li L."/>
            <person name="Wei W."/>
            <person name="Wang X."/>
            <person name="Wang C."/>
            <person name="Yang T."/>
            <person name="Huo Q."/>
            <person name="Li W."/>
            <person name="Guo W."/>
            <person name="Chen H."/>
            <person name="Zhou L."/>
            <person name="Ni X."/>
            <person name="Tian J."/>
            <person name="Zhou Y."/>
            <person name="Sheng Y."/>
            <person name="Liu T."/>
            <person name="Pan Y."/>
            <person name="Xia L."/>
            <person name="Li J."/>
            <person name="Zhao F."/>
            <person name="Cao W."/>
        </authorList>
    </citation>
    <scope>NUCLEOTIDE SEQUENCE</scope>
    <source>
        <strain evidence="1">Hyas-2018</strain>
    </source>
</reference>
<evidence type="ECO:0000313" key="1">
    <source>
        <dbReference type="EMBL" id="KAH6934507.1"/>
    </source>
</evidence>
<keyword evidence="2" id="KW-1185">Reference proteome</keyword>
<name>A0ACB7SMZ7_HYAAI</name>
<accession>A0ACB7SMZ7</accession>
<proteinExistence type="predicted"/>
<gene>
    <name evidence="1" type="ORF">HPB50_024733</name>
</gene>
<comment type="caution">
    <text evidence="1">The sequence shown here is derived from an EMBL/GenBank/DDBJ whole genome shotgun (WGS) entry which is preliminary data.</text>
</comment>
<dbReference type="Proteomes" id="UP000821845">
    <property type="component" value="Chromosome 4"/>
</dbReference>
<organism evidence="1 2">
    <name type="scientific">Hyalomma asiaticum</name>
    <name type="common">Tick</name>
    <dbReference type="NCBI Taxonomy" id="266040"/>
    <lineage>
        <taxon>Eukaryota</taxon>
        <taxon>Metazoa</taxon>
        <taxon>Ecdysozoa</taxon>
        <taxon>Arthropoda</taxon>
        <taxon>Chelicerata</taxon>
        <taxon>Arachnida</taxon>
        <taxon>Acari</taxon>
        <taxon>Parasitiformes</taxon>
        <taxon>Ixodida</taxon>
        <taxon>Ixodoidea</taxon>
        <taxon>Ixodidae</taxon>
        <taxon>Hyalomminae</taxon>
        <taxon>Hyalomma</taxon>
    </lineage>
</organism>
<protein>
    <submittedName>
        <fullName evidence="1">Uncharacterized protein</fullName>
    </submittedName>
</protein>